<keyword evidence="1" id="KW-0560">Oxidoreductase</keyword>
<dbReference type="OrthoDB" id="9806601at2"/>
<accession>A0A318QPJ4</accession>
<dbReference type="EMBL" id="NKUA01000003">
    <property type="protein sequence ID" value="PYD80350.1"/>
    <property type="molecule type" value="Genomic_DNA"/>
</dbReference>
<dbReference type="AlphaFoldDB" id="A0A318QPJ4"/>
<proteinExistence type="predicted"/>
<organism evidence="3 4">
    <name type="scientific">Komagataeibacter sucrofermentans</name>
    <dbReference type="NCBI Taxonomy" id="1053551"/>
    <lineage>
        <taxon>Bacteria</taxon>
        <taxon>Pseudomonadati</taxon>
        <taxon>Pseudomonadota</taxon>
        <taxon>Alphaproteobacteria</taxon>
        <taxon>Acetobacterales</taxon>
        <taxon>Acetobacteraceae</taxon>
        <taxon>Komagataeibacter</taxon>
    </lineage>
</organism>
<dbReference type="Pfam" id="PF01266">
    <property type="entry name" value="DAO"/>
    <property type="match status" value="1"/>
</dbReference>
<dbReference type="InterPro" id="IPR006076">
    <property type="entry name" value="FAD-dep_OxRdtase"/>
</dbReference>
<dbReference type="PANTHER" id="PTHR13847">
    <property type="entry name" value="SARCOSINE DEHYDROGENASE-RELATED"/>
    <property type="match status" value="1"/>
</dbReference>
<keyword evidence="4" id="KW-1185">Reference proteome</keyword>
<dbReference type="InterPro" id="IPR036188">
    <property type="entry name" value="FAD/NAD-bd_sf"/>
</dbReference>
<feature type="domain" description="FAD dependent oxidoreductase" evidence="2">
    <location>
        <begin position="33"/>
        <end position="385"/>
    </location>
</feature>
<name>A0A318QPJ4_9PROT</name>
<dbReference type="Gene3D" id="3.30.9.10">
    <property type="entry name" value="D-Amino Acid Oxidase, subunit A, domain 2"/>
    <property type="match status" value="1"/>
</dbReference>
<evidence type="ECO:0000313" key="3">
    <source>
        <dbReference type="EMBL" id="PYD80350.1"/>
    </source>
</evidence>
<evidence type="ECO:0000256" key="1">
    <source>
        <dbReference type="ARBA" id="ARBA00023002"/>
    </source>
</evidence>
<comment type="caution">
    <text evidence="3">The sequence shown here is derived from an EMBL/GenBank/DDBJ whole genome shotgun (WGS) entry which is preliminary data.</text>
</comment>
<dbReference type="SUPFAM" id="SSF51905">
    <property type="entry name" value="FAD/NAD(P)-binding domain"/>
    <property type="match status" value="1"/>
</dbReference>
<dbReference type="RefSeq" id="WP_110567410.1">
    <property type="nucleotide sequence ID" value="NZ_CP137147.1"/>
</dbReference>
<dbReference type="Gene3D" id="3.50.50.60">
    <property type="entry name" value="FAD/NAD(P)-binding domain"/>
    <property type="match status" value="1"/>
</dbReference>
<protein>
    <submittedName>
        <fullName evidence="3">FAD-dependent oxidoreductase</fullName>
    </submittedName>
</protein>
<gene>
    <name evidence="3" type="ORF">CFR77_02800</name>
</gene>
<evidence type="ECO:0000259" key="2">
    <source>
        <dbReference type="Pfam" id="PF01266"/>
    </source>
</evidence>
<dbReference type="GO" id="GO:0005737">
    <property type="term" value="C:cytoplasm"/>
    <property type="evidence" value="ECO:0007669"/>
    <property type="project" value="TreeGrafter"/>
</dbReference>
<reference evidence="3 4" key="1">
    <citation type="submission" date="2017-07" db="EMBL/GenBank/DDBJ databases">
        <title>A draft genome sequence of Komagataeibacter sucrofermentans LMG 18788.</title>
        <authorList>
            <person name="Skraban J."/>
            <person name="Cleenwerck I."/>
            <person name="Vandamme P."/>
            <person name="Trcek J."/>
        </authorList>
    </citation>
    <scope>NUCLEOTIDE SEQUENCE [LARGE SCALE GENOMIC DNA]</scope>
    <source>
        <strain evidence="3 4">LMG 18788</strain>
    </source>
</reference>
<dbReference type="PANTHER" id="PTHR13847:SF281">
    <property type="entry name" value="FAD DEPENDENT OXIDOREDUCTASE DOMAIN-CONTAINING PROTEIN"/>
    <property type="match status" value="1"/>
</dbReference>
<sequence>MGVTNDPRSHGLWAQSACDAPVTGCLTQETTADVAIIGAGYTGLSAALHLAGAGRKVVVLEGQEIGYGGSGRNVGLVNAGLWLMPSDVVRTLGRTYGERVLSLLGQGPEVVFSLVKKYGIMCEAEPTGTLHCAPDGAGVRNLQQREKEWQQLGAPVTLLGEGETRRLTGSNAFRGALLDARAGTIQPLSYARGLAAAAMAEGAEIHTASPVSSVYREDGGWLVRTPRGSVKAQWVIVATNTYTDRLWPEIREEQIHLPYFNIATRPLPPAYLDLILPKKQGAWDTREVLTSFRLDQAGRLVVGSVGSLGMIERNIHRQWARRALTSIYPMLRDIPFESEWYGRIGMTLDSVPRYHRLDDQVLSISGFNGRGISPGTMFGQALARRICGELTDADMPLPLTDIRLPPMRIARENIYRFGSTAVHAVFDRL</sequence>
<evidence type="ECO:0000313" key="4">
    <source>
        <dbReference type="Proteomes" id="UP000247814"/>
    </source>
</evidence>
<dbReference type="GO" id="GO:0016491">
    <property type="term" value="F:oxidoreductase activity"/>
    <property type="evidence" value="ECO:0007669"/>
    <property type="project" value="UniProtKB-KW"/>
</dbReference>
<dbReference type="Proteomes" id="UP000247814">
    <property type="component" value="Unassembled WGS sequence"/>
</dbReference>